<dbReference type="OMA" id="CVKHSDY"/>
<dbReference type="InterPro" id="IPR000254">
    <property type="entry name" value="CBD"/>
</dbReference>
<feature type="domain" description="CBM1" evidence="3">
    <location>
        <begin position="23"/>
        <end position="53"/>
    </location>
</feature>
<sequence length="186" mass="19858">MQIYVLASIALAAVSAVQAKDVADWEDCSKDGSVCKVSTSKCVKHSDYYSQCMPAVLPTGALCGQNDGTSVWKYDNHCSPGETCQATTSINFHCRSTATAAPTTAPPTSTVLLVNDWEDCSKANAKCRVSTSTCVKHSDYFSQCMPATLPTGGLCGQVDGTNNWKYYHCITGETCKANGKDSHCTK</sequence>
<proteinExistence type="predicted"/>
<dbReference type="SMART" id="SM00236">
    <property type="entry name" value="fCBD"/>
    <property type="match status" value="2"/>
</dbReference>
<dbReference type="GO" id="GO:0005576">
    <property type="term" value="C:extracellular region"/>
    <property type="evidence" value="ECO:0007669"/>
    <property type="project" value="InterPro"/>
</dbReference>
<evidence type="ECO:0000313" key="4">
    <source>
        <dbReference type="EMBL" id="EGZ19308.1"/>
    </source>
</evidence>
<feature type="chain" id="PRO_5003472088" description="CBM1 domain-containing protein" evidence="2">
    <location>
        <begin position="20"/>
        <end position="186"/>
    </location>
</feature>
<dbReference type="AlphaFoldDB" id="G4Z2X5"/>
<dbReference type="GO" id="GO:0030248">
    <property type="term" value="F:cellulose binding"/>
    <property type="evidence" value="ECO:0007669"/>
    <property type="project" value="InterPro"/>
</dbReference>
<feature type="signal peptide" evidence="2">
    <location>
        <begin position="1"/>
        <end position="19"/>
    </location>
</feature>
<evidence type="ECO:0000256" key="2">
    <source>
        <dbReference type="SAM" id="SignalP"/>
    </source>
</evidence>
<organism evidence="4 5">
    <name type="scientific">Phytophthora sojae (strain P6497)</name>
    <name type="common">Soybean stem and root rot agent</name>
    <name type="synonym">Phytophthora megasperma f. sp. glycines</name>
    <dbReference type="NCBI Taxonomy" id="1094619"/>
    <lineage>
        <taxon>Eukaryota</taxon>
        <taxon>Sar</taxon>
        <taxon>Stramenopiles</taxon>
        <taxon>Oomycota</taxon>
        <taxon>Peronosporomycetes</taxon>
        <taxon>Peronosporales</taxon>
        <taxon>Peronosporaceae</taxon>
        <taxon>Phytophthora</taxon>
    </lineage>
</organism>
<dbReference type="EMBL" id="JH159153">
    <property type="protein sequence ID" value="EGZ19308.1"/>
    <property type="molecule type" value="Genomic_DNA"/>
</dbReference>
<keyword evidence="1 2" id="KW-0732">Signal</keyword>
<evidence type="ECO:0000313" key="5">
    <source>
        <dbReference type="Proteomes" id="UP000002640"/>
    </source>
</evidence>
<reference evidence="4 5" key="1">
    <citation type="journal article" date="2006" name="Science">
        <title>Phytophthora genome sequences uncover evolutionary origins and mechanisms of pathogenesis.</title>
        <authorList>
            <person name="Tyler B.M."/>
            <person name="Tripathy S."/>
            <person name="Zhang X."/>
            <person name="Dehal P."/>
            <person name="Jiang R.H."/>
            <person name="Aerts A."/>
            <person name="Arredondo F.D."/>
            <person name="Baxter L."/>
            <person name="Bensasson D."/>
            <person name="Beynon J.L."/>
            <person name="Chapman J."/>
            <person name="Damasceno C.M."/>
            <person name="Dorrance A.E."/>
            <person name="Dou D."/>
            <person name="Dickerman A.W."/>
            <person name="Dubchak I.L."/>
            <person name="Garbelotto M."/>
            <person name="Gijzen M."/>
            <person name="Gordon S.G."/>
            <person name="Govers F."/>
            <person name="Grunwald N.J."/>
            <person name="Huang W."/>
            <person name="Ivors K.L."/>
            <person name="Jones R.W."/>
            <person name="Kamoun S."/>
            <person name="Krampis K."/>
            <person name="Lamour K.H."/>
            <person name="Lee M.K."/>
            <person name="McDonald W.H."/>
            <person name="Medina M."/>
            <person name="Meijer H.J."/>
            <person name="Nordberg E.K."/>
            <person name="Maclean D.J."/>
            <person name="Ospina-Giraldo M.D."/>
            <person name="Morris P.F."/>
            <person name="Phuntumart V."/>
            <person name="Putnam N.H."/>
            <person name="Rash S."/>
            <person name="Rose J.K."/>
            <person name="Sakihama Y."/>
            <person name="Salamov A.A."/>
            <person name="Savidor A."/>
            <person name="Scheuring C.F."/>
            <person name="Smith B.M."/>
            <person name="Sobral B.W."/>
            <person name="Terry A."/>
            <person name="Torto-Alalibo T.A."/>
            <person name="Win J."/>
            <person name="Xu Z."/>
            <person name="Zhang H."/>
            <person name="Grigoriev I.V."/>
            <person name="Rokhsar D.S."/>
            <person name="Boore J.L."/>
        </authorList>
    </citation>
    <scope>NUCLEOTIDE SEQUENCE [LARGE SCALE GENOMIC DNA]</scope>
    <source>
        <strain evidence="4 5">P6497</strain>
    </source>
</reference>
<name>G4Z2X5_PHYSP</name>
<dbReference type="Proteomes" id="UP000002640">
    <property type="component" value="Unassembled WGS sequence"/>
</dbReference>
<dbReference type="GO" id="GO:0005975">
    <property type="term" value="P:carbohydrate metabolic process"/>
    <property type="evidence" value="ECO:0007669"/>
    <property type="project" value="InterPro"/>
</dbReference>
<gene>
    <name evidence="4" type="ORF">PHYSODRAFT_494601</name>
</gene>
<dbReference type="KEGG" id="psoj:PHYSODRAFT_494601"/>
<accession>G4Z2X5</accession>
<dbReference type="GeneID" id="20657086"/>
<evidence type="ECO:0000259" key="3">
    <source>
        <dbReference type="SMART" id="SM00236"/>
    </source>
</evidence>
<dbReference type="InParanoid" id="G4Z2X5"/>
<evidence type="ECO:0000256" key="1">
    <source>
        <dbReference type="ARBA" id="ARBA00022729"/>
    </source>
</evidence>
<keyword evidence="5" id="KW-1185">Reference proteome</keyword>
<dbReference type="RefSeq" id="XP_009522025.1">
    <property type="nucleotide sequence ID" value="XM_009523730.1"/>
</dbReference>
<feature type="domain" description="CBM1" evidence="3">
    <location>
        <begin position="115"/>
        <end position="145"/>
    </location>
</feature>
<protein>
    <recommendedName>
        <fullName evidence="3">CBM1 domain-containing protein</fullName>
    </recommendedName>
</protein>